<dbReference type="PANTHER" id="PTHR35004:SF7">
    <property type="entry name" value="INTEGRASE PROTEIN"/>
    <property type="match status" value="1"/>
</dbReference>
<dbReference type="InterPro" id="IPR001584">
    <property type="entry name" value="Integrase_cat-core"/>
</dbReference>
<dbReference type="Proteomes" id="UP000183868">
    <property type="component" value="Chromosome"/>
</dbReference>
<keyword evidence="4" id="KW-1185">Reference proteome</keyword>
<protein>
    <recommendedName>
        <fullName evidence="1">Integrase catalytic domain-containing protein</fullName>
    </recommendedName>
</protein>
<reference evidence="3 4" key="1">
    <citation type="submission" date="2011-09" db="EMBL/GenBank/DDBJ databases">
        <title>The permanent draft genome of Caldithrix abyssi DSM 13497.</title>
        <authorList>
            <consortium name="US DOE Joint Genome Institute (JGI-PGF)"/>
            <person name="Lucas S."/>
            <person name="Han J."/>
            <person name="Lapidus A."/>
            <person name="Bruce D."/>
            <person name="Goodwin L."/>
            <person name="Pitluck S."/>
            <person name="Peters L."/>
            <person name="Kyrpides N."/>
            <person name="Mavromatis K."/>
            <person name="Ivanova N."/>
            <person name="Mikhailova N."/>
            <person name="Chertkov O."/>
            <person name="Detter J.C."/>
            <person name="Tapia R."/>
            <person name="Han C."/>
            <person name="Land M."/>
            <person name="Hauser L."/>
            <person name="Markowitz V."/>
            <person name="Cheng J.-F."/>
            <person name="Hugenholtz P."/>
            <person name="Woyke T."/>
            <person name="Wu D."/>
            <person name="Spring S."/>
            <person name="Brambilla E."/>
            <person name="Klenk H.-P."/>
            <person name="Eisen J.A."/>
        </authorList>
    </citation>
    <scope>NUCLEOTIDE SEQUENCE [LARGE SCALE GENOMIC DNA]</scope>
    <source>
        <strain evidence="3 4">DSM 13497</strain>
    </source>
</reference>
<dbReference type="KEGG" id="caby:Cabys_3625"/>
<dbReference type="OrthoDB" id="5522631at2"/>
<dbReference type="SUPFAM" id="SSF53098">
    <property type="entry name" value="Ribonuclease H-like"/>
    <property type="match status" value="1"/>
</dbReference>
<dbReference type="RefSeq" id="WP_006928197.1">
    <property type="nucleotide sequence ID" value="NZ_CM001402.1"/>
</dbReference>
<dbReference type="InterPro" id="IPR012337">
    <property type="entry name" value="RNaseH-like_sf"/>
</dbReference>
<dbReference type="STRING" id="880073.Cabys_3625"/>
<sequence>MDVSEIKKEIDRAPWGMKTAIVEQYAAVLGISKQKLYRQIEKRYGPSRVRKKVQNKIDDELIFKVAQLKAKSMTYKGRELRTEDAICLLEERGEIPRGLLKVSTVNRRLRQAGFRQKKAVARFVEDFSNQVHYIDFSRSEYISIKGYDSLSGEYLLELNGKSLNLKNKEKTLALWLAGLRDGKSGLRLVRYYVATGENVYMGLNFLQWAWFREEDAHPLRYAPYYLRIDNGAVGSKKEVTQLLEALGIEKRLPEAYNHNAMGKIERTWRTFWQRFELYILMEKGEGAILTLSELNELAFQYCVKEAEEKHPLYRNEKKRVIYERDLLAYPPRTFDGDILQLASWPLRRKVGNDLTFSVDNVLYEAPERYLGKWVLLHRNLRGELVGQGEEDGQYFEIKEFRPRAWDNFRRFKDTYREKALKSYEEKIKDAREKKKEENRKLLKMKPTAKNIIPDSPHFEDERSKMKDERFLSVDAAKIYIARELNARSYAEVAHLFDELLAETLEKEKIDTIIKILKQKEAI</sequence>
<dbReference type="GO" id="GO:0003676">
    <property type="term" value="F:nucleic acid binding"/>
    <property type="evidence" value="ECO:0007669"/>
    <property type="project" value="InterPro"/>
</dbReference>
<dbReference type="eggNOG" id="COG2801">
    <property type="taxonomic scope" value="Bacteria"/>
</dbReference>
<dbReference type="PANTHER" id="PTHR35004">
    <property type="entry name" value="TRANSPOSASE RV3428C-RELATED"/>
    <property type="match status" value="1"/>
</dbReference>
<accession>H1XPX4</accession>
<reference evidence="2 5" key="2">
    <citation type="submission" date="2016-11" db="EMBL/GenBank/DDBJ databases">
        <title>Genomic analysis of Caldithrix abyssi and proposal of a novel bacterial phylum Caldithrichaeota.</title>
        <authorList>
            <person name="Kublanov I."/>
            <person name="Sigalova O."/>
            <person name="Gavrilov S."/>
            <person name="Lebedinsky A."/>
            <person name="Ivanova N."/>
            <person name="Daum C."/>
            <person name="Reddy T."/>
            <person name="Klenk H.P."/>
            <person name="Goker M."/>
            <person name="Reva O."/>
            <person name="Miroshnichenko M."/>
            <person name="Kyprides N."/>
            <person name="Woyke T."/>
            <person name="Gelfand M."/>
        </authorList>
    </citation>
    <scope>NUCLEOTIDE SEQUENCE [LARGE SCALE GENOMIC DNA]</scope>
    <source>
        <strain evidence="2 5">LF13</strain>
    </source>
</reference>
<evidence type="ECO:0000259" key="1">
    <source>
        <dbReference type="PROSITE" id="PS50994"/>
    </source>
</evidence>
<dbReference type="Gene3D" id="3.30.420.10">
    <property type="entry name" value="Ribonuclease H-like superfamily/Ribonuclease H"/>
    <property type="match status" value="1"/>
</dbReference>
<dbReference type="HOGENOM" id="CLU_521459_0_0_0"/>
<dbReference type="PROSITE" id="PS50994">
    <property type="entry name" value="INTEGRASE"/>
    <property type="match status" value="1"/>
</dbReference>
<evidence type="ECO:0000313" key="4">
    <source>
        <dbReference type="Proteomes" id="UP000004671"/>
    </source>
</evidence>
<feature type="domain" description="Integrase catalytic" evidence="1">
    <location>
        <begin position="145"/>
        <end position="325"/>
    </location>
</feature>
<dbReference type="Proteomes" id="UP000004671">
    <property type="component" value="Chromosome"/>
</dbReference>
<evidence type="ECO:0000313" key="5">
    <source>
        <dbReference type="Proteomes" id="UP000183868"/>
    </source>
</evidence>
<evidence type="ECO:0000313" key="2">
    <source>
        <dbReference type="EMBL" id="APF20371.1"/>
    </source>
</evidence>
<name>H1XPX4_CALAY</name>
<organism evidence="3 4">
    <name type="scientific">Caldithrix abyssi DSM 13497</name>
    <dbReference type="NCBI Taxonomy" id="880073"/>
    <lineage>
        <taxon>Bacteria</taxon>
        <taxon>Pseudomonadati</taxon>
        <taxon>Calditrichota</taxon>
        <taxon>Calditrichia</taxon>
        <taxon>Calditrichales</taxon>
        <taxon>Calditrichaceae</taxon>
        <taxon>Caldithrix</taxon>
    </lineage>
</organism>
<evidence type="ECO:0000313" key="3">
    <source>
        <dbReference type="EMBL" id="EHO41100.1"/>
    </source>
</evidence>
<dbReference type="EMBL" id="CM001402">
    <property type="protein sequence ID" value="EHO41100.1"/>
    <property type="molecule type" value="Genomic_DNA"/>
</dbReference>
<dbReference type="PaxDb" id="880073-Calab_1479"/>
<dbReference type="InterPro" id="IPR036397">
    <property type="entry name" value="RNaseH_sf"/>
</dbReference>
<proteinExistence type="predicted"/>
<dbReference type="AlphaFoldDB" id="H1XPX4"/>
<dbReference type="EMBL" id="CP018099">
    <property type="protein sequence ID" value="APF20371.1"/>
    <property type="molecule type" value="Genomic_DNA"/>
</dbReference>
<dbReference type="InParanoid" id="H1XPX4"/>
<gene>
    <name evidence="2" type="ORF">Cabys_3625</name>
    <name evidence="3" type="ORF">Calab_1479</name>
</gene>
<dbReference type="GO" id="GO:0015074">
    <property type="term" value="P:DNA integration"/>
    <property type="evidence" value="ECO:0007669"/>
    <property type="project" value="InterPro"/>
</dbReference>